<evidence type="ECO:0000313" key="2">
    <source>
        <dbReference type="Proteomes" id="UP000501773"/>
    </source>
</evidence>
<name>A0A6G9LL32_9CAUD</name>
<evidence type="ECO:0000313" key="1">
    <source>
        <dbReference type="EMBL" id="QIQ66228.1"/>
    </source>
</evidence>
<reference evidence="2" key="1">
    <citation type="submission" date="2020-02" db="EMBL/GenBank/DDBJ databases">
        <authorList>
            <person name="Olsen N.S."/>
            <person name="Forero-Junco L."/>
            <person name="Kot W."/>
            <person name="Hansen L.H."/>
        </authorList>
    </citation>
    <scope>NUCLEOTIDE SEQUENCE [LARGE SCALE GENOMIC DNA]</scope>
</reference>
<gene>
    <name evidence="1" type="ORF">nattely_61</name>
</gene>
<proteinExistence type="predicted"/>
<sequence>MKALVMQVLGLLERIDEDNKYVIFDEIGRIVSGNEKYLSFKVDYHINFPDYYSFVYVDDDGNLKQETGIVY</sequence>
<keyword evidence="2" id="KW-1185">Reference proteome</keyword>
<accession>A0A6G9LL32</accession>
<dbReference type="EMBL" id="MT119360">
    <property type="protein sequence ID" value="QIQ66228.1"/>
    <property type="molecule type" value="Genomic_DNA"/>
</dbReference>
<dbReference type="Proteomes" id="UP000501773">
    <property type="component" value="Segment"/>
</dbReference>
<organism evidence="1 2">
    <name type="scientific">Enterococcus phage nattely</name>
    <dbReference type="NCBI Taxonomy" id="2719593"/>
    <lineage>
        <taxon>Viruses</taxon>
        <taxon>Duplodnaviria</taxon>
        <taxon>Heunggongvirae</taxon>
        <taxon>Uroviricota</taxon>
        <taxon>Caudoviricetes</taxon>
        <taxon>Andrewesvirinae</taxon>
        <taxon>Vipetofemvirus</taxon>
        <taxon>Vipetofemvirus nattely</taxon>
    </lineage>
</organism>
<protein>
    <submittedName>
        <fullName evidence="1">Uncharacterized protein</fullName>
    </submittedName>
</protein>